<dbReference type="RefSeq" id="WP_309727520.1">
    <property type="nucleotide sequence ID" value="NZ_JAVDQA010000002.1"/>
</dbReference>
<dbReference type="EMBL" id="JAVDQA010000002">
    <property type="protein sequence ID" value="MDR6300620.1"/>
    <property type="molecule type" value="Genomic_DNA"/>
</dbReference>
<evidence type="ECO:0008006" key="3">
    <source>
        <dbReference type="Google" id="ProtNLM"/>
    </source>
</evidence>
<protein>
    <recommendedName>
        <fullName evidence="3">Flagellar protein FliL</fullName>
    </recommendedName>
</protein>
<name>A0ABU1K4S9_9FLAO</name>
<evidence type="ECO:0000313" key="1">
    <source>
        <dbReference type="EMBL" id="MDR6300620.1"/>
    </source>
</evidence>
<keyword evidence="2" id="KW-1185">Reference proteome</keyword>
<evidence type="ECO:0000313" key="2">
    <source>
        <dbReference type="Proteomes" id="UP001257659"/>
    </source>
</evidence>
<organism evidence="1 2">
    <name type="scientific">Mesonia maritima</name>
    <dbReference type="NCBI Taxonomy" id="1793873"/>
    <lineage>
        <taxon>Bacteria</taxon>
        <taxon>Pseudomonadati</taxon>
        <taxon>Bacteroidota</taxon>
        <taxon>Flavobacteriia</taxon>
        <taxon>Flavobacteriales</taxon>
        <taxon>Flavobacteriaceae</taxon>
        <taxon>Mesonia</taxon>
    </lineage>
</organism>
<proteinExistence type="predicted"/>
<accession>A0ABU1K4S9</accession>
<comment type="caution">
    <text evidence="1">The sequence shown here is derived from an EMBL/GenBank/DDBJ whole genome shotgun (WGS) entry which is preliminary data.</text>
</comment>
<gene>
    <name evidence="1" type="ORF">GGR31_001251</name>
</gene>
<dbReference type="Proteomes" id="UP001257659">
    <property type="component" value="Unassembled WGS sequence"/>
</dbReference>
<sequence length="131" mass="15225">MKKIISLFIILLFLNCKTKNESGGEFVSAMEIKALNIKDNLIYFNVSYTVEFKQNTNQDCMVESKDELNSMIIEPTIRSVVRSLTSQLDYNEIEKINKIEVKKRINRLLSKSKTLKKCPLKISIFTITRKK</sequence>
<reference evidence="1 2" key="1">
    <citation type="submission" date="2023-07" db="EMBL/GenBank/DDBJ databases">
        <title>Genomic Encyclopedia of Type Strains, Phase IV (KMG-IV): sequencing the most valuable type-strain genomes for metagenomic binning, comparative biology and taxonomic classification.</title>
        <authorList>
            <person name="Goeker M."/>
        </authorList>
    </citation>
    <scope>NUCLEOTIDE SEQUENCE [LARGE SCALE GENOMIC DNA]</scope>
    <source>
        <strain evidence="1 2">DSM 102814</strain>
    </source>
</reference>